<dbReference type="GO" id="GO:0005886">
    <property type="term" value="C:plasma membrane"/>
    <property type="evidence" value="ECO:0007669"/>
    <property type="project" value="TreeGrafter"/>
</dbReference>
<evidence type="ECO:0000256" key="5">
    <source>
        <dbReference type="SAM" id="SignalP"/>
    </source>
</evidence>
<keyword evidence="5" id="KW-0732">Signal</keyword>
<dbReference type="RefSeq" id="WP_133249536.1">
    <property type="nucleotide sequence ID" value="NZ_QJHL01000011.1"/>
</dbReference>
<keyword evidence="2" id="KW-0812">Transmembrane</keyword>
<reference evidence="7 8" key="1">
    <citation type="submission" date="2018-05" db="EMBL/GenBank/DDBJ databases">
        <title>Flavobacterium sp. strain IMCC34758, incomplete genome.</title>
        <authorList>
            <person name="Joung Y."/>
        </authorList>
    </citation>
    <scope>NUCLEOTIDE SEQUENCE [LARGE SCALE GENOMIC DNA]</scope>
    <source>
        <strain evidence="7 8">IMCC34758</strain>
    </source>
</reference>
<feature type="chain" id="PRO_5015961234" description="Cadherin domain-containing protein" evidence="5">
    <location>
        <begin position="23"/>
        <end position="421"/>
    </location>
</feature>
<dbReference type="Proteomes" id="UP000247681">
    <property type="component" value="Unassembled WGS sequence"/>
</dbReference>
<feature type="non-terminal residue" evidence="7">
    <location>
        <position position="421"/>
    </location>
</feature>
<name>A0A2V4BV65_9FLAO</name>
<dbReference type="Gene3D" id="2.60.40.60">
    <property type="entry name" value="Cadherins"/>
    <property type="match status" value="1"/>
</dbReference>
<dbReference type="AlphaFoldDB" id="A0A2V4BV65"/>
<dbReference type="GO" id="GO:0007156">
    <property type="term" value="P:homophilic cell adhesion via plasma membrane adhesion molecules"/>
    <property type="evidence" value="ECO:0007669"/>
    <property type="project" value="InterPro"/>
</dbReference>
<evidence type="ECO:0000256" key="2">
    <source>
        <dbReference type="ARBA" id="ARBA00022692"/>
    </source>
</evidence>
<comment type="caution">
    <text evidence="7">The sequence shown here is derived from an EMBL/GenBank/DDBJ whole genome shotgun (WGS) entry which is preliminary data.</text>
</comment>
<dbReference type="SUPFAM" id="SSF49313">
    <property type="entry name" value="Cadherin-like"/>
    <property type="match status" value="1"/>
</dbReference>
<keyword evidence="3" id="KW-0472">Membrane</keyword>
<feature type="domain" description="Cadherin" evidence="6">
    <location>
        <begin position="253"/>
        <end position="353"/>
    </location>
</feature>
<dbReference type="PANTHER" id="PTHR24028:SF316">
    <property type="entry name" value="NEURAL-CADHERIN-LIKE"/>
    <property type="match status" value="1"/>
</dbReference>
<dbReference type="InterPro" id="IPR015919">
    <property type="entry name" value="Cadherin-like_sf"/>
</dbReference>
<dbReference type="PANTHER" id="PTHR24028">
    <property type="entry name" value="CADHERIN-87A"/>
    <property type="match status" value="1"/>
</dbReference>
<evidence type="ECO:0000256" key="4">
    <source>
        <dbReference type="ARBA" id="ARBA00023180"/>
    </source>
</evidence>
<dbReference type="EMBL" id="QJHL01000011">
    <property type="protein sequence ID" value="PXY42906.1"/>
    <property type="molecule type" value="Genomic_DNA"/>
</dbReference>
<feature type="signal peptide" evidence="5">
    <location>
        <begin position="1"/>
        <end position="22"/>
    </location>
</feature>
<evidence type="ECO:0000313" key="7">
    <source>
        <dbReference type="EMBL" id="PXY42906.1"/>
    </source>
</evidence>
<organism evidence="7 8">
    <name type="scientific">Flavobacterium hydrophilum</name>
    <dbReference type="NCBI Taxonomy" id="2211445"/>
    <lineage>
        <taxon>Bacteria</taxon>
        <taxon>Pseudomonadati</taxon>
        <taxon>Bacteroidota</taxon>
        <taxon>Flavobacteriia</taxon>
        <taxon>Flavobacteriales</taxon>
        <taxon>Flavobacteriaceae</taxon>
        <taxon>Flavobacterium</taxon>
    </lineage>
</organism>
<dbReference type="InterPro" id="IPR050174">
    <property type="entry name" value="Protocadherin/Cadherin-CA"/>
</dbReference>
<evidence type="ECO:0000259" key="6">
    <source>
        <dbReference type="PROSITE" id="PS50268"/>
    </source>
</evidence>
<dbReference type="OrthoDB" id="9805017at2"/>
<keyword evidence="4" id="KW-0325">Glycoprotein</keyword>
<accession>A0A2V4BV65</accession>
<dbReference type="InterPro" id="IPR002126">
    <property type="entry name" value="Cadherin-like_dom"/>
</dbReference>
<proteinExistence type="predicted"/>
<evidence type="ECO:0000313" key="8">
    <source>
        <dbReference type="Proteomes" id="UP000247681"/>
    </source>
</evidence>
<dbReference type="CDD" id="cd11304">
    <property type="entry name" value="Cadherin_repeat"/>
    <property type="match status" value="2"/>
</dbReference>
<keyword evidence="3" id="KW-1133">Transmembrane helix</keyword>
<keyword evidence="8" id="KW-1185">Reference proteome</keyword>
<dbReference type="GO" id="GO:0005509">
    <property type="term" value="F:calcium ion binding"/>
    <property type="evidence" value="ECO:0007669"/>
    <property type="project" value="InterPro"/>
</dbReference>
<evidence type="ECO:0000256" key="3">
    <source>
        <dbReference type="ARBA" id="ARBA00022989"/>
    </source>
</evidence>
<evidence type="ECO:0000256" key="1">
    <source>
        <dbReference type="ARBA" id="ARBA00004167"/>
    </source>
</evidence>
<protein>
    <recommendedName>
        <fullName evidence="6">Cadherin domain-containing protein</fullName>
    </recommendedName>
</protein>
<dbReference type="PROSITE" id="PS50268">
    <property type="entry name" value="CADHERIN_2"/>
    <property type="match status" value="1"/>
</dbReference>
<comment type="subcellular location">
    <subcellularLocation>
        <location evidence="1">Membrane</location>
        <topology evidence="1">Single-pass membrane protein</topology>
    </subcellularLocation>
</comment>
<sequence>MKKNFTLIFAMLFILFYTRAKAQTQFWSDTFEDTNAPSAGTRSSSYNTGGPSSPYSYYFLRTDGTNIALQAFSSPETTNSYQGKEGTKFWAGEDLDRVGTGANNAADKIQNITWTGINITGKSGLTFKGLFAANSGHDWQDITAFPATYDFMEVEYRINNGAWTLAGGIYPESSASGGFAQKRLRVDTGTILDKVGDGEYISRTFKEIEWNITGTGNTLDLRFRVSADAGTTQEFAIDNFRLFEAPTNAAPTDLSLSATTINENVAAGSTVGILSSVDVDLGNTFTYSLVSGTGSTDNAAFSISGANLQIVASPDFETKSSYAIRLRTADQLGLSFEKTFTINVNNLNEIPTDLALSATAINENVAGGTTVGVLSSVDADAANTFTYTLVAGAGSTDNSAFIISGANLQIVASPDFETKSS</sequence>
<gene>
    <name evidence="7" type="ORF">DMB68_23010</name>
</gene>